<keyword evidence="3" id="KW-0614">Plasmid</keyword>
<keyword evidence="2" id="KW-0472">Membrane</keyword>
<dbReference type="AlphaFoldDB" id="H8H0V7"/>
<evidence type="ECO:0000256" key="2">
    <source>
        <dbReference type="SAM" id="Phobius"/>
    </source>
</evidence>
<reference evidence="3 4" key="1">
    <citation type="journal article" date="2012" name="PLoS ONE">
        <title>Genome sequence and transcriptome analysis of the radioresistant bacterium Deinococcus gobiensis: insights into the extreme environmental adaptations.</title>
        <authorList>
            <person name="Yuan M."/>
            <person name="Chen M."/>
            <person name="Zhang W."/>
            <person name="Lu W."/>
            <person name="Wang J."/>
            <person name="Yang M."/>
            <person name="Zhao P."/>
            <person name="Tang R."/>
            <person name="Li X."/>
            <person name="Hao Y."/>
            <person name="Zhou Z."/>
            <person name="Zhan Y."/>
            <person name="Yu H."/>
            <person name="Teng C."/>
            <person name="Yan Y."/>
            <person name="Ping S."/>
            <person name="Wang Y."/>
            <person name="Lin M."/>
        </authorList>
    </citation>
    <scope>NUCLEOTIDE SEQUENCE [LARGE SCALE GENOMIC DNA]</scope>
    <source>
        <strain evidence="4">DSM 21396 / JCM 16679 / CGMCC 1.7299 / I-0</strain>
        <plasmid evidence="3">P1</plasmid>
    </source>
</reference>
<protein>
    <submittedName>
        <fullName evidence="3">Uncharacterized protein</fullName>
    </submittedName>
</protein>
<keyword evidence="4" id="KW-1185">Reference proteome</keyword>
<proteinExistence type="predicted"/>
<evidence type="ECO:0000313" key="3">
    <source>
        <dbReference type="EMBL" id="AFD26976.1"/>
    </source>
</evidence>
<dbReference type="Proteomes" id="UP000007575">
    <property type="component" value="Plasmid P1"/>
</dbReference>
<dbReference type="KEGG" id="dgo:DGo_PA0090"/>
<sequence>MNSSSDSRPAPSDVPLPPGWSRPRELPEARPTLAPALLAFGLAGGTLGLLVSSRAVLVLGALVALLGAGLWAWAAYQETRGE</sequence>
<dbReference type="EMBL" id="CP002192">
    <property type="protein sequence ID" value="AFD26976.1"/>
    <property type="molecule type" value="Genomic_DNA"/>
</dbReference>
<dbReference type="HOGENOM" id="CLU_2552633_0_0_0"/>
<geneLocation type="plasmid" evidence="3 4">
    <name>P1</name>
</geneLocation>
<feature type="transmembrane region" description="Helical" evidence="2">
    <location>
        <begin position="57"/>
        <end position="76"/>
    </location>
</feature>
<evidence type="ECO:0000313" key="4">
    <source>
        <dbReference type="Proteomes" id="UP000007575"/>
    </source>
</evidence>
<organism evidence="3 4">
    <name type="scientific">Deinococcus gobiensis (strain DSM 21396 / JCM 16679 / CGMCC 1.7299 / I-0)</name>
    <dbReference type="NCBI Taxonomy" id="745776"/>
    <lineage>
        <taxon>Bacteria</taxon>
        <taxon>Thermotogati</taxon>
        <taxon>Deinococcota</taxon>
        <taxon>Deinococci</taxon>
        <taxon>Deinococcales</taxon>
        <taxon>Deinococcaceae</taxon>
        <taxon>Deinococcus</taxon>
    </lineage>
</organism>
<keyword evidence="2" id="KW-0812">Transmembrane</keyword>
<feature type="transmembrane region" description="Helical" evidence="2">
    <location>
        <begin position="32"/>
        <end position="51"/>
    </location>
</feature>
<evidence type="ECO:0000256" key="1">
    <source>
        <dbReference type="SAM" id="MobiDB-lite"/>
    </source>
</evidence>
<keyword evidence="2" id="KW-1133">Transmembrane helix</keyword>
<dbReference type="RefSeq" id="WP_014695494.1">
    <property type="nucleotide sequence ID" value="NC_017805.1"/>
</dbReference>
<gene>
    <name evidence="3" type="ordered locus">DGo_PA0090</name>
</gene>
<feature type="region of interest" description="Disordered" evidence="1">
    <location>
        <begin position="1"/>
        <end position="27"/>
    </location>
</feature>
<accession>H8H0V7</accession>
<dbReference type="PATRIC" id="fig|745776.4.peg.3128"/>
<name>H8H0V7_DEIGI</name>